<dbReference type="RefSeq" id="WP_259630291.1">
    <property type="nucleotide sequence ID" value="NZ_JANYMP010000057.1"/>
</dbReference>
<name>A0A9X3AK25_9PSEU</name>
<dbReference type="Proteomes" id="UP001141259">
    <property type="component" value="Unassembled WGS sequence"/>
</dbReference>
<dbReference type="AlphaFoldDB" id="A0A9X3AK25"/>
<organism evidence="1 2">
    <name type="scientific">Umezawaea endophytica</name>
    <dbReference type="NCBI Taxonomy" id="1654476"/>
    <lineage>
        <taxon>Bacteria</taxon>
        <taxon>Bacillati</taxon>
        <taxon>Actinomycetota</taxon>
        <taxon>Actinomycetes</taxon>
        <taxon>Pseudonocardiales</taxon>
        <taxon>Pseudonocardiaceae</taxon>
        <taxon>Umezawaea</taxon>
    </lineage>
</organism>
<reference evidence="1" key="1">
    <citation type="submission" date="2022-08" db="EMBL/GenBank/DDBJ databases">
        <authorList>
            <person name="Tistechok S."/>
            <person name="Samborskyy M."/>
            <person name="Roman I."/>
        </authorList>
    </citation>
    <scope>NUCLEOTIDE SEQUENCE</scope>
    <source>
        <strain evidence="1">DSM 103496</strain>
    </source>
</reference>
<keyword evidence="2" id="KW-1185">Reference proteome</keyword>
<protein>
    <submittedName>
        <fullName evidence="1">Uncharacterized protein</fullName>
    </submittedName>
</protein>
<gene>
    <name evidence="1" type="ORF">NZH93_49145</name>
</gene>
<sequence length="340" mass="37573">MTEAADPRAGAGNAAGKHQLNVFSELYRSGFVLVVHDAGLACTQLAHAVVKQCEQQGVRCERWSIEQVDDLTKLAIFTGLILVLPVPTGEADDEVRTSFGVVYAAYREYRPEGLTSVLTAKEHWWFAGPVHTLLFGRGTDDVNPFPAHKKPCVVRHVSDPASLESIFDDYQPLPLPAGFDPLEALVAEGIANWQAARSWRVSTFAEAEAIYKIIKEQIKDWNDDNFPTTSKPLKHVGGNRLELVLRDPKMILPDDEIDFAGLTGEAKADKRAQARKVFKESGAMVVRKATEAIQASYPHVVRPGVNPNAKGKQVAFQKLYKALLYLHGLPAEVRDRIIEP</sequence>
<proteinExistence type="predicted"/>
<evidence type="ECO:0000313" key="1">
    <source>
        <dbReference type="EMBL" id="MCS7484846.1"/>
    </source>
</evidence>
<evidence type="ECO:0000313" key="2">
    <source>
        <dbReference type="Proteomes" id="UP001141259"/>
    </source>
</evidence>
<dbReference type="EMBL" id="JANYMP010000057">
    <property type="protein sequence ID" value="MCS7484846.1"/>
    <property type="molecule type" value="Genomic_DNA"/>
</dbReference>
<accession>A0A9X3AK25</accession>
<comment type="caution">
    <text evidence="1">The sequence shown here is derived from an EMBL/GenBank/DDBJ whole genome shotgun (WGS) entry which is preliminary data.</text>
</comment>